<evidence type="ECO:0000313" key="2">
    <source>
        <dbReference type="EMBL" id="OAV97990.1"/>
    </source>
</evidence>
<evidence type="ECO:0000313" key="4">
    <source>
        <dbReference type="Proteomes" id="UP000005240"/>
    </source>
</evidence>
<keyword evidence="4" id="KW-1185">Reference proteome</keyword>
<sequence length="749" mass="81439">MFPPGSNASAAKAFNESRLDHSNVIPWKAATISSNVYTPSSRPARDQSRSNGPSSTHHLQPARNAFNSHQLDRNSQSASDSVHLQPPRRVTKKPPTSHIHANAFYDEYSDMQHVVARYKIFESPPISDSKTKFEIFQDPAIRFLEIIRVFFVWLWSFVSRKLRALLSDNQDQILPSHRGASLPQLFKLVIPISGCNLEIEGCVVHSEKLHDVHYQIYRRPDFPENEIKADIIYLPETPLNGPMDVSPLMAAFIHGGHRIIIPQVYGSEKSIPDVGHQSRIIALVLRHLNFKEQESERKLETRQGNFGMQTIATHETASSLSSSSSSSTSSSGRPIFLLGLGHAALVALSYPLEIGQPIHEFPQPLGSFGALSIPSVSARAEPPRSLMGKLSSFCGTVNSGMTGLGWWAQGNARQARAEFKCWGPLPKIHGIIAIGPMLDSSGSNLKQNCVWSKRPKEISPGVGPANYSPSMNNAVKRLHSNASNIRVPVMIAHGTKEAFSVIEGINSFYGALASADSTLIFCPTLRHNGDLAGDSARNGLANDCMKWIGERTDCFGRTTIITMGVSTDTLPPLNEQSEPMSYHTTTSPEEIVTSVEAPSASPTEADEGKLPGQLEEVDCSSDFSSWFGSEGGSSLSRNASGGGESIHSLSSHRTARLSSGSYFFSPELLGSISLEIKLDSADSPHLSSGFSSPALRTPATDYFPFLPSSAKIIDHNHGPHGVVSVVRNNQDSYRSLSCVNIPGSSLELN</sequence>
<reference evidence="3 4" key="3">
    <citation type="journal article" date="2017" name="G3 (Bethesda)">
        <title>Comparative analysis highlights variable genome content of wheat rusts and divergence of the mating loci.</title>
        <authorList>
            <person name="Cuomo C.A."/>
            <person name="Bakkeren G."/>
            <person name="Khalil H.B."/>
            <person name="Panwar V."/>
            <person name="Joly D."/>
            <person name="Linning R."/>
            <person name="Sakthikumar S."/>
            <person name="Song X."/>
            <person name="Adiconis X."/>
            <person name="Fan L."/>
            <person name="Goldberg J.M."/>
            <person name="Levin J.Z."/>
            <person name="Young S."/>
            <person name="Zeng Q."/>
            <person name="Anikster Y."/>
            <person name="Bruce M."/>
            <person name="Wang M."/>
            <person name="Yin C."/>
            <person name="McCallum B."/>
            <person name="Szabo L.J."/>
            <person name="Hulbert S."/>
            <person name="Chen X."/>
            <person name="Fellers J.P."/>
        </authorList>
    </citation>
    <scope>NUCLEOTIDE SEQUENCE</scope>
    <source>
        <strain evidence="3">isolate 1-1 / race 1 (BBBD)</strain>
        <strain evidence="4">Isolate 1-1 / race 1 (BBBD)</strain>
    </source>
</reference>
<reference evidence="3" key="4">
    <citation type="submission" date="2025-05" db="UniProtKB">
        <authorList>
            <consortium name="EnsemblFungi"/>
        </authorList>
    </citation>
    <scope>IDENTIFICATION</scope>
    <source>
        <strain evidence="3">isolate 1-1 / race 1 (BBBD)</strain>
    </source>
</reference>
<gene>
    <name evidence="2" type="ORF">PTTG_12019</name>
</gene>
<feature type="compositionally biased region" description="Polar residues" evidence="1">
    <location>
        <begin position="49"/>
        <end position="58"/>
    </location>
</feature>
<evidence type="ECO:0000256" key="1">
    <source>
        <dbReference type="SAM" id="MobiDB-lite"/>
    </source>
</evidence>
<dbReference type="VEuPathDB" id="FungiDB:PTTG_12019"/>
<dbReference type="EnsemblFungi" id="PTTG_12019-t43_1">
    <property type="protein sequence ID" value="PTTG_12019-t43_1-p1"/>
    <property type="gene ID" value="PTTG_12019"/>
</dbReference>
<dbReference type="AlphaFoldDB" id="A0A180GZ27"/>
<feature type="region of interest" description="Disordered" evidence="1">
    <location>
        <begin position="36"/>
        <end position="96"/>
    </location>
</feature>
<feature type="compositionally biased region" description="Polar residues" evidence="1">
    <location>
        <begin position="65"/>
        <end position="82"/>
    </location>
</feature>
<proteinExistence type="predicted"/>
<feature type="region of interest" description="Disordered" evidence="1">
    <location>
        <begin position="567"/>
        <end position="588"/>
    </location>
</feature>
<dbReference type="Proteomes" id="UP000005240">
    <property type="component" value="Unassembled WGS sequence"/>
</dbReference>
<evidence type="ECO:0000313" key="3">
    <source>
        <dbReference type="EnsemblFungi" id="PTTG_12019-t43_1-p1"/>
    </source>
</evidence>
<dbReference type="OrthoDB" id="2498029at2759"/>
<name>A0A180GZ27_PUCT1</name>
<organism evidence="2">
    <name type="scientific">Puccinia triticina (isolate 1-1 / race 1 (BBBD))</name>
    <name type="common">Brown leaf rust fungus</name>
    <dbReference type="NCBI Taxonomy" id="630390"/>
    <lineage>
        <taxon>Eukaryota</taxon>
        <taxon>Fungi</taxon>
        <taxon>Dikarya</taxon>
        <taxon>Basidiomycota</taxon>
        <taxon>Pucciniomycotina</taxon>
        <taxon>Pucciniomycetes</taxon>
        <taxon>Pucciniales</taxon>
        <taxon>Pucciniaceae</taxon>
        <taxon>Puccinia</taxon>
    </lineage>
</organism>
<dbReference type="EMBL" id="ADAS02000010">
    <property type="protein sequence ID" value="OAV97990.1"/>
    <property type="molecule type" value="Genomic_DNA"/>
</dbReference>
<dbReference type="InterPro" id="IPR029058">
    <property type="entry name" value="AB_hydrolase_fold"/>
</dbReference>
<dbReference type="SUPFAM" id="SSF53474">
    <property type="entry name" value="alpha/beta-Hydrolases"/>
    <property type="match status" value="1"/>
</dbReference>
<dbReference type="Gene3D" id="3.40.50.1820">
    <property type="entry name" value="alpha/beta hydrolase"/>
    <property type="match status" value="1"/>
</dbReference>
<reference evidence="2" key="2">
    <citation type="submission" date="2016-05" db="EMBL/GenBank/DDBJ databases">
        <title>Comparative analysis highlights variable genome content of wheat rusts and divergence of the mating loci.</title>
        <authorList>
            <person name="Cuomo C.A."/>
            <person name="Bakkeren G."/>
            <person name="Szabo L."/>
            <person name="Khalil H."/>
            <person name="Joly D."/>
            <person name="Goldberg J."/>
            <person name="Young S."/>
            <person name="Zeng Q."/>
            <person name="Fellers J."/>
        </authorList>
    </citation>
    <scope>NUCLEOTIDE SEQUENCE [LARGE SCALE GENOMIC DNA]</scope>
    <source>
        <strain evidence="2">1-1 BBBD Race 1</strain>
    </source>
</reference>
<accession>A0A180GZ27</accession>
<reference evidence="2" key="1">
    <citation type="submission" date="2009-11" db="EMBL/GenBank/DDBJ databases">
        <authorList>
            <consortium name="The Broad Institute Genome Sequencing Platform"/>
            <person name="Ward D."/>
            <person name="Feldgarden M."/>
            <person name="Earl A."/>
            <person name="Young S.K."/>
            <person name="Zeng Q."/>
            <person name="Koehrsen M."/>
            <person name="Alvarado L."/>
            <person name="Berlin A."/>
            <person name="Bochicchio J."/>
            <person name="Borenstein D."/>
            <person name="Chapman S.B."/>
            <person name="Chen Z."/>
            <person name="Engels R."/>
            <person name="Freedman E."/>
            <person name="Gellesch M."/>
            <person name="Goldberg J."/>
            <person name="Griggs A."/>
            <person name="Gujja S."/>
            <person name="Heilman E."/>
            <person name="Heiman D."/>
            <person name="Hepburn T."/>
            <person name="Howarth C."/>
            <person name="Jen D."/>
            <person name="Larson L."/>
            <person name="Lewis B."/>
            <person name="Mehta T."/>
            <person name="Park D."/>
            <person name="Pearson M."/>
            <person name="Roberts A."/>
            <person name="Saif S."/>
            <person name="Shea T."/>
            <person name="Shenoy N."/>
            <person name="Sisk P."/>
            <person name="Stolte C."/>
            <person name="Sykes S."/>
            <person name="Thomson T."/>
            <person name="Walk T."/>
            <person name="White J."/>
            <person name="Yandava C."/>
            <person name="Izard J."/>
            <person name="Baranova O.V."/>
            <person name="Blanton J.M."/>
            <person name="Tanner A.C."/>
            <person name="Dewhirst F.E."/>
            <person name="Haas B."/>
            <person name="Nusbaum C."/>
            <person name="Birren B."/>
        </authorList>
    </citation>
    <scope>NUCLEOTIDE SEQUENCE [LARGE SCALE GENOMIC DNA]</scope>
    <source>
        <strain evidence="2">1-1 BBBD Race 1</strain>
    </source>
</reference>
<protein>
    <submittedName>
        <fullName evidence="2 3">Uncharacterized protein</fullName>
    </submittedName>
</protein>